<organism evidence="1">
    <name type="scientific">Thermofilum adornatum</name>
    <dbReference type="NCBI Taxonomy" id="1365176"/>
    <lineage>
        <taxon>Archaea</taxon>
        <taxon>Thermoproteota</taxon>
        <taxon>Thermoprotei</taxon>
        <taxon>Thermofilales</taxon>
        <taxon>Thermofilaceae</taxon>
        <taxon>Thermofilum</taxon>
    </lineage>
</organism>
<sequence>MKRVVYTSHAKLRLRVRGIDESEINRVLRSPKNCTSIH</sequence>
<protein>
    <submittedName>
        <fullName evidence="1">DUF4258 domain-containing protein</fullName>
    </submittedName>
</protein>
<dbReference type="EMBL" id="DSAY01000006">
    <property type="protein sequence ID" value="HDP14221.1"/>
    <property type="molecule type" value="Genomic_DNA"/>
</dbReference>
<dbReference type="AlphaFoldDB" id="A0A7C1CCP5"/>
<reference evidence="1" key="1">
    <citation type="journal article" date="2020" name="mSystems">
        <title>Genome- and Community-Level Interaction Insights into Carbon Utilization and Element Cycling Functions of Hydrothermarchaeota in Hydrothermal Sediment.</title>
        <authorList>
            <person name="Zhou Z."/>
            <person name="Liu Y."/>
            <person name="Xu W."/>
            <person name="Pan J."/>
            <person name="Luo Z.H."/>
            <person name="Li M."/>
        </authorList>
    </citation>
    <scope>NUCLEOTIDE SEQUENCE [LARGE SCALE GENOMIC DNA]</scope>
    <source>
        <strain evidence="1">SpSt-116</strain>
    </source>
</reference>
<evidence type="ECO:0000313" key="1">
    <source>
        <dbReference type="EMBL" id="HDP14221.1"/>
    </source>
</evidence>
<accession>A0A7C1CCP5</accession>
<name>A0A7C1CCP5_9CREN</name>
<proteinExistence type="predicted"/>
<gene>
    <name evidence="1" type="ORF">ENN26_00390</name>
</gene>
<comment type="caution">
    <text evidence="1">The sequence shown here is derived from an EMBL/GenBank/DDBJ whole genome shotgun (WGS) entry which is preliminary data.</text>
</comment>